<dbReference type="PANTHER" id="PTHR43166">
    <property type="entry name" value="AMINO ACID IMPORT ATP-BINDING PROTEIN"/>
    <property type="match status" value="1"/>
</dbReference>
<comment type="similarity">
    <text evidence="2">Belongs to the ABC transporter superfamily.</text>
</comment>
<dbReference type="Gene3D" id="3.40.50.300">
    <property type="entry name" value="P-loop containing nucleotide triphosphate hydrolases"/>
    <property type="match status" value="1"/>
</dbReference>
<organism evidence="11 12">
    <name type="scientific">Pseudomonas fluvialis</name>
    <dbReference type="NCBI Taxonomy" id="1793966"/>
    <lineage>
        <taxon>Bacteria</taxon>
        <taxon>Pseudomonadati</taxon>
        <taxon>Pseudomonadota</taxon>
        <taxon>Gammaproteobacteria</taxon>
        <taxon>Pseudomonadales</taxon>
        <taxon>Pseudomonadaceae</taxon>
        <taxon>Pseudomonas</taxon>
    </lineage>
</organism>
<dbReference type="InterPro" id="IPR050086">
    <property type="entry name" value="MetN_ABC_transporter-like"/>
</dbReference>
<dbReference type="AlphaFoldDB" id="A0A2I0CS67"/>
<evidence type="ECO:0000259" key="10">
    <source>
        <dbReference type="PROSITE" id="PS50893"/>
    </source>
</evidence>
<dbReference type="EMBL" id="PIYS01000005">
    <property type="protein sequence ID" value="PKF72015.1"/>
    <property type="molecule type" value="Genomic_DNA"/>
</dbReference>
<evidence type="ECO:0000256" key="6">
    <source>
        <dbReference type="ARBA" id="ARBA00022741"/>
    </source>
</evidence>
<keyword evidence="8" id="KW-0029">Amino-acid transport</keyword>
<evidence type="ECO:0000256" key="8">
    <source>
        <dbReference type="ARBA" id="ARBA00022970"/>
    </source>
</evidence>
<evidence type="ECO:0000256" key="4">
    <source>
        <dbReference type="ARBA" id="ARBA00022475"/>
    </source>
</evidence>
<evidence type="ECO:0000256" key="1">
    <source>
        <dbReference type="ARBA" id="ARBA00004417"/>
    </source>
</evidence>
<accession>A0A2I0CS67</accession>
<name>A0A2I0CS67_9PSED</name>
<dbReference type="InterPro" id="IPR030679">
    <property type="entry name" value="ABC_ATPase_HisP-typ"/>
</dbReference>
<dbReference type="PROSITE" id="PS00211">
    <property type="entry name" value="ABC_TRANSPORTER_1"/>
    <property type="match status" value="1"/>
</dbReference>
<dbReference type="Pfam" id="PF00005">
    <property type="entry name" value="ABC_tran"/>
    <property type="match status" value="1"/>
</dbReference>
<dbReference type="InterPro" id="IPR027417">
    <property type="entry name" value="P-loop_NTPase"/>
</dbReference>
<dbReference type="InterPro" id="IPR003593">
    <property type="entry name" value="AAA+_ATPase"/>
</dbReference>
<reference evidence="12" key="1">
    <citation type="submission" date="2017-12" db="EMBL/GenBank/DDBJ databases">
        <authorList>
            <person name="Yu X.-Y."/>
        </authorList>
    </citation>
    <scope>NUCLEOTIDE SEQUENCE [LARGE SCALE GENOMIC DNA]</scope>
    <source>
        <strain evidence="12">ZYSR67-Z</strain>
    </source>
</reference>
<gene>
    <name evidence="11" type="ORF">CW360_04225</name>
</gene>
<keyword evidence="9" id="KW-0472">Membrane</keyword>
<dbReference type="PANTHER" id="PTHR43166:SF35">
    <property type="entry name" value="L-CYSTINE IMPORT ATP-BINDING PROTEIN TCYN"/>
    <property type="match status" value="1"/>
</dbReference>
<evidence type="ECO:0000256" key="3">
    <source>
        <dbReference type="ARBA" id="ARBA00022448"/>
    </source>
</evidence>
<dbReference type="InterPro" id="IPR017871">
    <property type="entry name" value="ABC_transporter-like_CS"/>
</dbReference>
<dbReference type="RefSeq" id="WP_101192851.1">
    <property type="nucleotide sequence ID" value="NZ_JAYRKZ010000016.1"/>
</dbReference>
<dbReference type="PIRSF" id="PIRSF039085">
    <property type="entry name" value="ABC_ATPase_HisP"/>
    <property type="match status" value="1"/>
</dbReference>
<evidence type="ECO:0000256" key="7">
    <source>
        <dbReference type="ARBA" id="ARBA00022840"/>
    </source>
</evidence>
<dbReference type="GO" id="GO:0016887">
    <property type="term" value="F:ATP hydrolysis activity"/>
    <property type="evidence" value="ECO:0007669"/>
    <property type="project" value="InterPro"/>
</dbReference>
<evidence type="ECO:0000313" key="12">
    <source>
        <dbReference type="Proteomes" id="UP000242861"/>
    </source>
</evidence>
<proteinExistence type="inferred from homology"/>
<evidence type="ECO:0000256" key="2">
    <source>
        <dbReference type="ARBA" id="ARBA00005417"/>
    </source>
</evidence>
<keyword evidence="7 11" id="KW-0067">ATP-binding</keyword>
<dbReference type="SMART" id="SM00382">
    <property type="entry name" value="AAA"/>
    <property type="match status" value="1"/>
</dbReference>
<keyword evidence="6" id="KW-0547">Nucleotide-binding</keyword>
<dbReference type="GO" id="GO:0015424">
    <property type="term" value="F:ABC-type amino acid transporter activity"/>
    <property type="evidence" value="ECO:0007669"/>
    <property type="project" value="InterPro"/>
</dbReference>
<evidence type="ECO:0000256" key="9">
    <source>
        <dbReference type="ARBA" id="ARBA00023136"/>
    </source>
</evidence>
<evidence type="ECO:0000313" key="11">
    <source>
        <dbReference type="EMBL" id="PKF72015.1"/>
    </source>
</evidence>
<dbReference type="SUPFAM" id="SSF52540">
    <property type="entry name" value="P-loop containing nucleoside triphosphate hydrolases"/>
    <property type="match status" value="1"/>
</dbReference>
<comment type="caution">
    <text evidence="11">The sequence shown here is derived from an EMBL/GenBank/DDBJ whole genome shotgun (WGS) entry which is preliminary data.</text>
</comment>
<dbReference type="Proteomes" id="UP000242861">
    <property type="component" value="Unassembled WGS sequence"/>
</dbReference>
<dbReference type="FunFam" id="3.40.50.300:FF:000020">
    <property type="entry name" value="Amino acid ABC transporter ATP-binding component"/>
    <property type="match status" value="1"/>
</dbReference>
<sequence length="254" mass="28266">MYKLEVDDLHKRYGSNEVLKGVSLAARAGDVISIIGSSGSGKSTFLRCINLLEQPHAGRILLNGEQLRLKAGKDGALHAEDARQLQRMRSRLAMVFQHFNLWSHMSALDNVMEAPVHVLGMAKREAREKAEYYLAKVGVAHRKEAYPAHMSGGEQQRVAIARALAMEPEVMLFDEPTSALDPELVGEVLRVMQDLAQEGRTMVVVTHEMGFAREVSNQLVFLHKGLVEERGCPKEVLANPQSERLRQFLSGSLK</sequence>
<keyword evidence="5" id="KW-0997">Cell inner membrane</keyword>
<keyword evidence="3" id="KW-0813">Transport</keyword>
<protein>
    <submittedName>
        <fullName evidence="11">Histidine/lysine/arginine/ornithine ABC transporter ATP-binding protein</fullName>
    </submittedName>
</protein>
<feature type="domain" description="ABC transporter" evidence="10">
    <location>
        <begin position="4"/>
        <end position="249"/>
    </location>
</feature>
<dbReference type="GO" id="GO:0005524">
    <property type="term" value="F:ATP binding"/>
    <property type="evidence" value="ECO:0007669"/>
    <property type="project" value="UniProtKB-KW"/>
</dbReference>
<comment type="subcellular location">
    <subcellularLocation>
        <location evidence="1">Cell inner membrane</location>
        <topology evidence="1">Peripheral membrane protein</topology>
    </subcellularLocation>
</comment>
<dbReference type="InterPro" id="IPR003439">
    <property type="entry name" value="ABC_transporter-like_ATP-bd"/>
</dbReference>
<dbReference type="GO" id="GO:0005886">
    <property type="term" value="C:plasma membrane"/>
    <property type="evidence" value="ECO:0007669"/>
    <property type="project" value="UniProtKB-SubCell"/>
</dbReference>
<keyword evidence="4" id="KW-1003">Cell membrane</keyword>
<evidence type="ECO:0000256" key="5">
    <source>
        <dbReference type="ARBA" id="ARBA00022519"/>
    </source>
</evidence>
<dbReference type="PROSITE" id="PS50893">
    <property type="entry name" value="ABC_TRANSPORTER_2"/>
    <property type="match status" value="1"/>
</dbReference>